<keyword evidence="9" id="KW-1185">Reference proteome</keyword>
<evidence type="ECO:0000256" key="6">
    <source>
        <dbReference type="RuleBase" id="RU003943"/>
    </source>
</evidence>
<comment type="similarity">
    <text evidence="2 6">Belongs to the ABC-3 integral membrane protein family.</text>
</comment>
<dbReference type="PANTHER" id="PTHR30477">
    <property type="entry name" value="ABC-TRANSPORTER METAL-BINDING PROTEIN"/>
    <property type="match status" value="1"/>
</dbReference>
<evidence type="ECO:0000313" key="9">
    <source>
        <dbReference type="Proteomes" id="UP001500212"/>
    </source>
</evidence>
<proteinExistence type="inferred from homology"/>
<feature type="transmembrane region" description="Helical" evidence="7">
    <location>
        <begin position="6"/>
        <end position="24"/>
    </location>
</feature>
<name>A0ABP8TIR5_9ACTN</name>
<evidence type="ECO:0000256" key="4">
    <source>
        <dbReference type="ARBA" id="ARBA00022989"/>
    </source>
</evidence>
<keyword evidence="6" id="KW-0813">Transport</keyword>
<evidence type="ECO:0000256" key="1">
    <source>
        <dbReference type="ARBA" id="ARBA00004141"/>
    </source>
</evidence>
<keyword evidence="4 7" id="KW-1133">Transmembrane helix</keyword>
<comment type="subcellular location">
    <subcellularLocation>
        <location evidence="6">Cell membrane</location>
        <topology evidence="6">Multi-pass membrane protein</topology>
    </subcellularLocation>
    <subcellularLocation>
        <location evidence="1">Membrane</location>
        <topology evidence="1">Multi-pass membrane protein</topology>
    </subcellularLocation>
</comment>
<dbReference type="InterPro" id="IPR001626">
    <property type="entry name" value="ABC_TroCD"/>
</dbReference>
<protein>
    <submittedName>
        <fullName evidence="8">Metal ABC transporter permease</fullName>
    </submittedName>
</protein>
<dbReference type="InterPro" id="IPR037294">
    <property type="entry name" value="ABC_BtuC-like"/>
</dbReference>
<feature type="transmembrane region" description="Helical" evidence="7">
    <location>
        <begin position="236"/>
        <end position="259"/>
    </location>
</feature>
<feature type="transmembrane region" description="Helical" evidence="7">
    <location>
        <begin position="58"/>
        <end position="76"/>
    </location>
</feature>
<feature type="transmembrane region" description="Helical" evidence="7">
    <location>
        <begin position="212"/>
        <end position="230"/>
    </location>
</feature>
<keyword evidence="3 6" id="KW-0812">Transmembrane</keyword>
<feature type="transmembrane region" description="Helical" evidence="7">
    <location>
        <begin position="126"/>
        <end position="143"/>
    </location>
</feature>
<sequence length="276" mass="27278">MSALTGRALAELILVGAVCGVLGVQVVLRRLAFFSETLGHVIFLGVIVATMAGTDVKVGAGLAAVGAVAVMGRSGLASRRHHQRSGVVVSGALALGVVLISARPGFSKDLTAALVGSPLTAGTGDIAAATGVTVLVAVALTIGHKELTLAAFDPVVTRALGYRTRLIDGGLLALLAVTVVTAVPAVGATLPLALLVGPAASALLWTRRILPATLLGGLLGAATGAAGLAISLHYRIATAAGTAVICGTLFALAATTSTLTTRSTPARQRACDATAT</sequence>
<accession>A0ABP8TIR5</accession>
<dbReference type="PANTHER" id="PTHR30477:SF13">
    <property type="entry name" value="IRON TRANSPORT SYSTEM MEMBRANE PROTEIN HI_0360-RELATED"/>
    <property type="match status" value="1"/>
</dbReference>
<evidence type="ECO:0000256" key="5">
    <source>
        <dbReference type="ARBA" id="ARBA00023136"/>
    </source>
</evidence>
<comment type="caution">
    <text evidence="8">The sequence shown here is derived from an EMBL/GenBank/DDBJ whole genome shotgun (WGS) entry which is preliminary data.</text>
</comment>
<feature type="transmembrane region" description="Helical" evidence="7">
    <location>
        <begin position="88"/>
        <end position="106"/>
    </location>
</feature>
<evidence type="ECO:0000256" key="7">
    <source>
        <dbReference type="SAM" id="Phobius"/>
    </source>
</evidence>
<keyword evidence="5 7" id="KW-0472">Membrane</keyword>
<dbReference type="Pfam" id="PF00950">
    <property type="entry name" value="ABC-3"/>
    <property type="match status" value="1"/>
</dbReference>
<evidence type="ECO:0000256" key="2">
    <source>
        <dbReference type="ARBA" id="ARBA00008034"/>
    </source>
</evidence>
<feature type="transmembrane region" description="Helical" evidence="7">
    <location>
        <begin position="31"/>
        <end position="52"/>
    </location>
</feature>
<dbReference type="EMBL" id="BAABHJ010000005">
    <property type="protein sequence ID" value="GAA4605427.1"/>
    <property type="molecule type" value="Genomic_DNA"/>
</dbReference>
<dbReference type="SUPFAM" id="SSF81345">
    <property type="entry name" value="ABC transporter involved in vitamin B12 uptake, BtuC"/>
    <property type="match status" value="1"/>
</dbReference>
<organism evidence="8 9">
    <name type="scientific">Actinoallomurus liliacearum</name>
    <dbReference type="NCBI Taxonomy" id="1080073"/>
    <lineage>
        <taxon>Bacteria</taxon>
        <taxon>Bacillati</taxon>
        <taxon>Actinomycetota</taxon>
        <taxon>Actinomycetes</taxon>
        <taxon>Streptosporangiales</taxon>
        <taxon>Thermomonosporaceae</taxon>
        <taxon>Actinoallomurus</taxon>
    </lineage>
</organism>
<dbReference type="RefSeq" id="WP_345351514.1">
    <property type="nucleotide sequence ID" value="NZ_BAABHJ010000005.1"/>
</dbReference>
<dbReference type="Gene3D" id="1.10.3470.10">
    <property type="entry name" value="ABC transporter involved in vitamin B12 uptake, BtuC"/>
    <property type="match status" value="1"/>
</dbReference>
<dbReference type="Proteomes" id="UP001500212">
    <property type="component" value="Unassembled WGS sequence"/>
</dbReference>
<evidence type="ECO:0000313" key="8">
    <source>
        <dbReference type="EMBL" id="GAA4605427.1"/>
    </source>
</evidence>
<gene>
    <name evidence="8" type="ORF">GCM10023195_18820</name>
</gene>
<evidence type="ECO:0000256" key="3">
    <source>
        <dbReference type="ARBA" id="ARBA00022692"/>
    </source>
</evidence>
<reference evidence="9" key="1">
    <citation type="journal article" date="2019" name="Int. J. Syst. Evol. Microbiol.">
        <title>The Global Catalogue of Microorganisms (GCM) 10K type strain sequencing project: providing services to taxonomists for standard genome sequencing and annotation.</title>
        <authorList>
            <consortium name="The Broad Institute Genomics Platform"/>
            <consortium name="The Broad Institute Genome Sequencing Center for Infectious Disease"/>
            <person name="Wu L."/>
            <person name="Ma J."/>
        </authorList>
    </citation>
    <scope>NUCLEOTIDE SEQUENCE [LARGE SCALE GENOMIC DNA]</scope>
    <source>
        <strain evidence="9">JCM 17938</strain>
    </source>
</reference>